<dbReference type="InterPro" id="IPR058564">
    <property type="entry name" value="TPR_TRAPPC9_Trs120"/>
</dbReference>
<dbReference type="HOGENOM" id="CLU_004738_0_0_1"/>
<name>V3ZRV9_LOTGI</name>
<evidence type="ECO:0000256" key="2">
    <source>
        <dbReference type="ARBA" id="ARBA00008459"/>
    </source>
</evidence>
<evidence type="ECO:0000259" key="4">
    <source>
        <dbReference type="Pfam" id="PF08626"/>
    </source>
</evidence>
<dbReference type="OMA" id="HISLPQH"/>
<dbReference type="STRING" id="225164.V3ZRV9"/>
<evidence type="ECO:0000256" key="3">
    <source>
        <dbReference type="ARBA" id="ARBA00023034"/>
    </source>
</evidence>
<dbReference type="InterPro" id="IPR058565">
    <property type="entry name" value="Ig_TRAPPC9_Trs120_1st"/>
</dbReference>
<dbReference type="Pfam" id="PF26251">
    <property type="entry name" value="TPR_TRAPPC9-Trs120"/>
    <property type="match status" value="1"/>
</dbReference>
<feature type="domain" description="Trs120/TRAPPC9 TPR region" evidence="5">
    <location>
        <begin position="381"/>
        <end position="500"/>
    </location>
</feature>
<dbReference type="KEGG" id="lgi:LOTGIDRAFT_130513"/>
<dbReference type="GO" id="GO:0005802">
    <property type="term" value="C:trans-Golgi network"/>
    <property type="evidence" value="ECO:0007669"/>
    <property type="project" value="TreeGrafter"/>
</dbReference>
<dbReference type="InterPro" id="IPR013935">
    <property type="entry name" value="Trs120_TRAPPC9"/>
</dbReference>
<protein>
    <recommendedName>
        <fullName evidence="9">Trafficking protein particle complex subunit 9</fullName>
    </recommendedName>
</protein>
<dbReference type="CTD" id="20233086"/>
<dbReference type="RefSeq" id="XP_009063990.1">
    <property type="nucleotide sequence ID" value="XM_009065742.1"/>
</dbReference>
<evidence type="ECO:0000259" key="5">
    <source>
        <dbReference type="Pfam" id="PF26251"/>
    </source>
</evidence>
<comment type="similarity">
    <text evidence="2">Belongs to the NIBP family.</text>
</comment>
<sequence>MSFIDYGQTAEDHQSLLVLVRHTGTHITNHTFLPAWERVRKINCIHVEGQKRNVFVRYKRTYPVENNTWGDFQTHRKVLGLVSIGKCSTSAEFEALFEDYKKMKENYANTIYNSRLIVFGMNTDGTPFLNENTNLNSIVFYPDLDSAKDLEERLREFVTSLFYVLEGKRLDRSFERADRLQLLCAPSEVKDFVGVDTDTRSFKKKCTGRLRKHLADLCLQAGMPGEAILHYQTAIDLLRNVNDFLWIGGCYEGLSSSSVIMAHPKISAAASIKRNLSFTDKRMAAINLDKNKAGRTNFSGVGFANGLDLADIPNGPGLNPEDIIEKYREAITHYSKFKTAGKIEMEASLKACRVLIGQRKYLQASDFLQNVVYIDLKVSEEDKIQRFGTLATLYTQIGFHRKAGFFKRIAGMQCVAPQTSAWQQCYQLLLQTLQGYKIFLETRNTQTTGSDSNKGWPTLRHRILTELVYAARRMGNPQLAVRHMSFLLHTMFEHLSTAERREAVTGLMSLTSKCEGSAQSIALDNGQILPPVPLTKFPLVKSFTIMNLPPHLQPIEKNTDPNKKPDVFIFTPIQQTDKDSNSLQSKVSFVWVKDEICEVELYVVNPLPDELRISYMALLTEGVEVEVFPSNPSIPSESKTSLVKLQCKPKSIGDLKIIGYTTHVLGVNSKCYLKHLHHLEKKPMTVEVVPALPQVTLRSSLPKAANFSSLGDGLNVVANSSISVFAGQSQECTISLENVGKIPVSGVAVSVNSKPEVKG</sequence>
<comment type="subcellular location">
    <subcellularLocation>
        <location evidence="1">Golgi apparatus</location>
    </subcellularLocation>
</comment>
<gene>
    <name evidence="7" type="ORF">LOTGIDRAFT_130513</name>
</gene>
<accession>V3ZRV9</accession>
<dbReference type="AlphaFoldDB" id="V3ZRV9"/>
<organism evidence="7 8">
    <name type="scientific">Lottia gigantea</name>
    <name type="common">Giant owl limpet</name>
    <dbReference type="NCBI Taxonomy" id="225164"/>
    <lineage>
        <taxon>Eukaryota</taxon>
        <taxon>Metazoa</taxon>
        <taxon>Spiralia</taxon>
        <taxon>Lophotrochozoa</taxon>
        <taxon>Mollusca</taxon>
        <taxon>Gastropoda</taxon>
        <taxon>Patellogastropoda</taxon>
        <taxon>Lottioidea</taxon>
        <taxon>Lottiidae</taxon>
        <taxon>Lottia</taxon>
    </lineage>
</organism>
<keyword evidence="3" id="KW-0333">Golgi apparatus</keyword>
<dbReference type="Pfam" id="PF08626">
    <property type="entry name" value="TRAPPC9-Trs120"/>
    <property type="match status" value="1"/>
</dbReference>
<dbReference type="Proteomes" id="UP000030746">
    <property type="component" value="Unassembled WGS sequence"/>
</dbReference>
<feature type="domain" description="Trs120/TRAPPC9 N-terminal" evidence="4">
    <location>
        <begin position="189"/>
        <end position="267"/>
    </location>
</feature>
<evidence type="ECO:0000259" key="6">
    <source>
        <dbReference type="Pfam" id="PF26254"/>
    </source>
</evidence>
<feature type="domain" description="Trs120/TRAPPC9 first Ig-like" evidence="6">
    <location>
        <begin position="554"/>
        <end position="673"/>
    </location>
</feature>
<dbReference type="GeneID" id="20233086"/>
<evidence type="ECO:0008006" key="9">
    <source>
        <dbReference type="Google" id="ProtNLM"/>
    </source>
</evidence>
<evidence type="ECO:0000313" key="8">
    <source>
        <dbReference type="Proteomes" id="UP000030746"/>
    </source>
</evidence>
<evidence type="ECO:0000313" key="7">
    <source>
        <dbReference type="EMBL" id="ESO85285.1"/>
    </source>
</evidence>
<dbReference type="PANTHER" id="PTHR21512:SF5">
    <property type="entry name" value="TRAFFICKING PROTEIN PARTICLE COMPLEX SUBUNIT 9"/>
    <property type="match status" value="1"/>
</dbReference>
<keyword evidence="8" id="KW-1185">Reference proteome</keyword>
<dbReference type="OrthoDB" id="27962at2759"/>
<evidence type="ECO:0000256" key="1">
    <source>
        <dbReference type="ARBA" id="ARBA00004555"/>
    </source>
</evidence>
<dbReference type="Pfam" id="PF26254">
    <property type="entry name" value="Ig_TRAPPC9-Trs120_1st"/>
    <property type="match status" value="1"/>
</dbReference>
<dbReference type="EMBL" id="KB203275">
    <property type="protein sequence ID" value="ESO85285.1"/>
    <property type="molecule type" value="Genomic_DNA"/>
</dbReference>
<dbReference type="InterPro" id="IPR058563">
    <property type="entry name" value="Trs120_TRAPPC9_N"/>
</dbReference>
<reference evidence="7 8" key="1">
    <citation type="journal article" date="2013" name="Nature">
        <title>Insights into bilaterian evolution from three spiralian genomes.</title>
        <authorList>
            <person name="Simakov O."/>
            <person name="Marletaz F."/>
            <person name="Cho S.J."/>
            <person name="Edsinger-Gonzales E."/>
            <person name="Havlak P."/>
            <person name="Hellsten U."/>
            <person name="Kuo D.H."/>
            <person name="Larsson T."/>
            <person name="Lv J."/>
            <person name="Arendt D."/>
            <person name="Savage R."/>
            <person name="Osoegawa K."/>
            <person name="de Jong P."/>
            <person name="Grimwood J."/>
            <person name="Chapman J.A."/>
            <person name="Shapiro H."/>
            <person name="Aerts A."/>
            <person name="Otillar R.P."/>
            <person name="Terry A.Y."/>
            <person name="Boore J.L."/>
            <person name="Grigoriev I.V."/>
            <person name="Lindberg D.R."/>
            <person name="Seaver E.C."/>
            <person name="Weisblat D.A."/>
            <person name="Putnam N.H."/>
            <person name="Rokhsar D.S."/>
        </authorList>
    </citation>
    <scope>NUCLEOTIDE SEQUENCE [LARGE SCALE GENOMIC DNA]</scope>
</reference>
<dbReference type="PANTHER" id="PTHR21512">
    <property type="entry name" value="TRAFFICKING PROTEIN PARTICLE COMPLEX SUBUNIT 9"/>
    <property type="match status" value="1"/>
</dbReference>
<proteinExistence type="inferred from homology"/>